<evidence type="ECO:0000256" key="3">
    <source>
        <dbReference type="ARBA" id="ARBA00021035"/>
    </source>
</evidence>
<dbReference type="EMBL" id="JAUPEV010000001">
    <property type="protein sequence ID" value="MDO7252488.1"/>
    <property type="molecule type" value="Genomic_DNA"/>
</dbReference>
<evidence type="ECO:0000313" key="16">
    <source>
        <dbReference type="EMBL" id="MDP2538355.1"/>
    </source>
</evidence>
<keyword evidence="18" id="KW-1185">Reference proteome</keyword>
<dbReference type="GO" id="GO:0006271">
    <property type="term" value="P:DNA strand elongation involved in DNA replication"/>
    <property type="evidence" value="ECO:0007669"/>
    <property type="project" value="TreeGrafter"/>
</dbReference>
<dbReference type="GO" id="GO:0005737">
    <property type="term" value="C:cytoplasm"/>
    <property type="evidence" value="ECO:0007669"/>
    <property type="project" value="UniProtKB-SubCell"/>
</dbReference>
<evidence type="ECO:0000256" key="5">
    <source>
        <dbReference type="ARBA" id="ARBA00022679"/>
    </source>
</evidence>
<evidence type="ECO:0000256" key="6">
    <source>
        <dbReference type="ARBA" id="ARBA00022695"/>
    </source>
</evidence>
<dbReference type="Gene3D" id="3.10.150.10">
    <property type="entry name" value="DNA Polymerase III, subunit A, domain 2"/>
    <property type="match status" value="3"/>
</dbReference>
<reference evidence="15" key="2">
    <citation type="submission" date="2023-07" db="EMBL/GenBank/DDBJ databases">
        <authorList>
            <person name="Aydin F."/>
            <person name="Tarhane S."/>
            <person name="Saticioglu I.B."/>
            <person name="Karakaya E."/>
            <person name="Abay S."/>
            <person name="Guran O."/>
            <person name="Bozkurt E."/>
            <person name="Uzum N."/>
            <person name="Olgun K."/>
            <person name="Jablonski D."/>
        </authorList>
    </citation>
    <scope>NUCLEOTIDE SEQUENCE</scope>
    <source>
        <strain evidence="15">Faydin-H75</strain>
    </source>
</reference>
<protein>
    <recommendedName>
        <fullName evidence="3">Beta sliding clamp</fullName>
    </recommendedName>
    <alternativeName>
        <fullName evidence="11">Beta-clamp processivity factor</fullName>
    </alternativeName>
    <alternativeName>
        <fullName evidence="10">DNA polymerase III beta sliding clamp subunit</fullName>
    </alternativeName>
</protein>
<dbReference type="Proteomes" id="UP001177258">
    <property type="component" value="Unassembled WGS sequence"/>
</dbReference>
<evidence type="ECO:0000256" key="7">
    <source>
        <dbReference type="ARBA" id="ARBA00022705"/>
    </source>
</evidence>
<gene>
    <name evidence="16" type="primary">dnaN</name>
    <name evidence="15" type="ORF">Q5I04_00950</name>
    <name evidence="16" type="ORF">Q5I06_00950</name>
</gene>
<evidence type="ECO:0000259" key="13">
    <source>
        <dbReference type="Pfam" id="PF02767"/>
    </source>
</evidence>
<reference evidence="16 18" key="1">
    <citation type="submission" date="2023-07" db="EMBL/GenBank/DDBJ databases">
        <title>Unpublished Manusciprt.</title>
        <authorList>
            <person name="Aydin F."/>
            <person name="Tarhane S."/>
            <person name="Saticioglu I.B."/>
            <person name="Karakaya E."/>
            <person name="Abay S."/>
            <person name="Guran O."/>
            <person name="Bozkurt E."/>
            <person name="Uzum N."/>
            <person name="Olgun K."/>
            <person name="Jablonski D."/>
        </authorList>
    </citation>
    <scope>NUCLEOTIDE SEQUENCE</scope>
    <source>
        <strain evidence="18">faydin-H75</strain>
        <strain evidence="16">Faydin-H76</strain>
    </source>
</reference>
<dbReference type="Pfam" id="PF02768">
    <property type="entry name" value="DNA_pol3_beta_3"/>
    <property type="match status" value="1"/>
</dbReference>
<dbReference type="InterPro" id="IPR022635">
    <property type="entry name" value="DNA_polIII_beta_C"/>
</dbReference>
<proteinExistence type="inferred from homology"/>
<dbReference type="PANTHER" id="PTHR30478:SF0">
    <property type="entry name" value="BETA SLIDING CLAMP"/>
    <property type="match status" value="1"/>
</dbReference>
<dbReference type="CDD" id="cd00140">
    <property type="entry name" value="beta_clamp"/>
    <property type="match status" value="1"/>
</dbReference>
<comment type="similarity">
    <text evidence="2">Belongs to the beta sliding clamp family.</text>
</comment>
<feature type="domain" description="DNA polymerase III beta sliding clamp C-terminal" evidence="14">
    <location>
        <begin position="241"/>
        <end position="351"/>
    </location>
</feature>
<dbReference type="GO" id="GO:0003677">
    <property type="term" value="F:DNA binding"/>
    <property type="evidence" value="ECO:0007669"/>
    <property type="project" value="UniProtKB-KW"/>
</dbReference>
<feature type="domain" description="DNA polymerase III beta sliding clamp central" evidence="13">
    <location>
        <begin position="129"/>
        <end position="238"/>
    </location>
</feature>
<sequence>MKLIVNKSVLEITLMNFQAFLDKKDSSQITSHIYFESLDSKLLLRATDYEIGIEAKIDIIKKESEGNATVNGRIILDIVKKLEDGEIILETDNDFFYIKQGRTKYKESMFNAAEFPIFPKMTDYTKLNIDTSKFITSIKKINPAIETTNQKMELNGAFLDIKDYSYNFVATDTRRLAVVKYETQSVDNLSIIIPKKATIEILKLFYDEFEIYYNQSQIIIKTEQYMFFTKLINGKYPDYEKIIPKTFKNEIKLPKDIIEKSIKKVNLCSNIKITIKPKEIFFEAISDESSRTANTQIELDTQIQSDITIGANSKYILDFFSQIEDSEFLLCLNDSNNPFVLKDKNFSTIVMPIIF</sequence>
<reference evidence="15 17" key="3">
    <citation type="journal article" date="2024" name="Syst. Appl. Microbiol.">
        <title>Helicobacter cappadocius sp. nov., from lizards: The first psychrotrophic Helicobacter species.</title>
        <authorList>
            <person name="Aydin F."/>
            <person name="Tarhane S."/>
            <person name="Karakaya E."/>
            <person name="Abay S."/>
            <person name="Kayman T."/>
            <person name="Guran O."/>
            <person name="Bozkurt E."/>
            <person name="Uzum N."/>
            <person name="Avci A."/>
            <person name="Olgun K."/>
            <person name="Jablonski D."/>
            <person name="Guran C."/>
            <person name="Burcin Saticioglu I."/>
        </authorList>
    </citation>
    <scope>NUCLEOTIDE SEQUENCE [LARGE SCALE GENOMIC DNA]</scope>
    <source>
        <strain evidence="15">Faydin-H75</strain>
        <strain evidence="17">faydin-H76</strain>
    </source>
</reference>
<dbReference type="EMBL" id="JAUYZK010000001">
    <property type="protein sequence ID" value="MDP2538355.1"/>
    <property type="molecule type" value="Genomic_DNA"/>
</dbReference>
<dbReference type="RefSeq" id="WP_305516330.1">
    <property type="nucleotide sequence ID" value="NZ_JAUPEV010000001.1"/>
</dbReference>
<keyword evidence="6 16" id="KW-0548">Nucleotidyltransferase</keyword>
<dbReference type="SMART" id="SM00480">
    <property type="entry name" value="POL3Bc"/>
    <property type="match status" value="1"/>
</dbReference>
<evidence type="ECO:0000313" key="18">
    <source>
        <dbReference type="Proteomes" id="UP001240777"/>
    </source>
</evidence>
<dbReference type="InterPro" id="IPR001001">
    <property type="entry name" value="DNA_polIII_beta"/>
</dbReference>
<evidence type="ECO:0000259" key="14">
    <source>
        <dbReference type="Pfam" id="PF02768"/>
    </source>
</evidence>
<evidence type="ECO:0000256" key="4">
    <source>
        <dbReference type="ARBA" id="ARBA00022490"/>
    </source>
</evidence>
<dbReference type="InterPro" id="IPR046938">
    <property type="entry name" value="DNA_clamp_sf"/>
</dbReference>
<name>A0AA90TE91_9HELI</name>
<comment type="caution">
    <text evidence="16">The sequence shown here is derived from an EMBL/GenBank/DDBJ whole genome shotgun (WGS) entry which is preliminary data.</text>
</comment>
<evidence type="ECO:0000256" key="2">
    <source>
        <dbReference type="ARBA" id="ARBA00010752"/>
    </source>
</evidence>
<evidence type="ECO:0000256" key="11">
    <source>
        <dbReference type="ARBA" id="ARBA00033276"/>
    </source>
</evidence>
<dbReference type="Pfam" id="PF00712">
    <property type="entry name" value="DNA_pol3_beta"/>
    <property type="match status" value="1"/>
</dbReference>
<dbReference type="InterPro" id="IPR022637">
    <property type="entry name" value="DNA_polIII_beta_cen"/>
</dbReference>
<evidence type="ECO:0000313" key="17">
    <source>
        <dbReference type="Proteomes" id="UP001177258"/>
    </source>
</evidence>
<evidence type="ECO:0000256" key="1">
    <source>
        <dbReference type="ARBA" id="ARBA00004496"/>
    </source>
</evidence>
<dbReference type="NCBIfam" id="TIGR00663">
    <property type="entry name" value="dnan"/>
    <property type="match status" value="1"/>
</dbReference>
<keyword evidence="4" id="KW-0963">Cytoplasm</keyword>
<evidence type="ECO:0000259" key="12">
    <source>
        <dbReference type="Pfam" id="PF00712"/>
    </source>
</evidence>
<dbReference type="Proteomes" id="UP001240777">
    <property type="component" value="Unassembled WGS sequence"/>
</dbReference>
<evidence type="ECO:0000256" key="9">
    <source>
        <dbReference type="ARBA" id="ARBA00023125"/>
    </source>
</evidence>
<dbReference type="Pfam" id="PF02767">
    <property type="entry name" value="DNA_pol3_beta_2"/>
    <property type="match status" value="1"/>
</dbReference>
<dbReference type="AlphaFoldDB" id="A0AA90TE91"/>
<dbReference type="GO" id="GO:0003887">
    <property type="term" value="F:DNA-directed DNA polymerase activity"/>
    <property type="evidence" value="ECO:0007669"/>
    <property type="project" value="UniProtKB-KW"/>
</dbReference>
<dbReference type="GO" id="GO:0008408">
    <property type="term" value="F:3'-5' exonuclease activity"/>
    <property type="evidence" value="ECO:0007669"/>
    <property type="project" value="InterPro"/>
</dbReference>
<organism evidence="16 17">
    <name type="scientific">Helicobacter cappadocius</name>
    <dbReference type="NCBI Taxonomy" id="3063998"/>
    <lineage>
        <taxon>Bacteria</taxon>
        <taxon>Pseudomonadati</taxon>
        <taxon>Campylobacterota</taxon>
        <taxon>Epsilonproteobacteria</taxon>
        <taxon>Campylobacterales</taxon>
        <taxon>Helicobacteraceae</taxon>
        <taxon>Helicobacter</taxon>
    </lineage>
</organism>
<dbReference type="PANTHER" id="PTHR30478">
    <property type="entry name" value="DNA POLYMERASE III SUBUNIT BETA"/>
    <property type="match status" value="1"/>
</dbReference>
<evidence type="ECO:0000313" key="15">
    <source>
        <dbReference type="EMBL" id="MDO7252488.1"/>
    </source>
</evidence>
<keyword evidence="7" id="KW-0235">DNA replication</keyword>
<comment type="subcellular location">
    <subcellularLocation>
        <location evidence="1">Cytoplasm</location>
    </subcellularLocation>
</comment>
<keyword evidence="5 16" id="KW-0808">Transferase</keyword>
<dbReference type="SUPFAM" id="SSF55979">
    <property type="entry name" value="DNA clamp"/>
    <property type="match status" value="3"/>
</dbReference>
<evidence type="ECO:0000256" key="10">
    <source>
        <dbReference type="ARBA" id="ARBA00030988"/>
    </source>
</evidence>
<accession>A0AA90TE91</accession>
<keyword evidence="8" id="KW-0239">DNA-directed DNA polymerase</keyword>
<keyword evidence="9" id="KW-0238">DNA-binding</keyword>
<evidence type="ECO:0000256" key="8">
    <source>
        <dbReference type="ARBA" id="ARBA00022932"/>
    </source>
</evidence>
<dbReference type="InterPro" id="IPR022634">
    <property type="entry name" value="DNA_polIII_beta_N"/>
</dbReference>
<dbReference type="GO" id="GO:0009360">
    <property type="term" value="C:DNA polymerase III complex"/>
    <property type="evidence" value="ECO:0007669"/>
    <property type="project" value="InterPro"/>
</dbReference>
<feature type="domain" description="DNA polymerase III beta sliding clamp N-terminal" evidence="12">
    <location>
        <begin position="1"/>
        <end position="118"/>
    </location>
</feature>